<proteinExistence type="predicted"/>
<dbReference type="SUPFAM" id="SSF53850">
    <property type="entry name" value="Periplasmic binding protein-like II"/>
    <property type="match status" value="1"/>
</dbReference>
<accession>A0ABX0X3N7</accession>
<name>A0ABX0X3N7_9PROT</name>
<reference evidence="1 2" key="1">
    <citation type="submission" date="2020-03" db="EMBL/GenBank/DDBJ databases">
        <title>Genomic Encyclopedia of Type Strains, Phase IV (KMG-IV): sequencing the most valuable type-strain genomes for metagenomic binning, comparative biology and taxonomic classification.</title>
        <authorList>
            <person name="Goeker M."/>
        </authorList>
    </citation>
    <scope>NUCLEOTIDE SEQUENCE [LARGE SCALE GENOMIC DNA]</scope>
    <source>
        <strain evidence="1 2">DSM 18888</strain>
    </source>
</reference>
<dbReference type="Proteomes" id="UP000556869">
    <property type="component" value="Unassembled WGS sequence"/>
</dbReference>
<protein>
    <recommendedName>
        <fullName evidence="3">Solute-binding protein family 3/N-terminal domain-containing protein</fullName>
    </recommendedName>
</protein>
<dbReference type="EMBL" id="JAATJD010000003">
    <property type="protein sequence ID" value="NJB76016.1"/>
    <property type="molecule type" value="Genomic_DNA"/>
</dbReference>
<sequence length="225" mass="24888">MRLFGTASVLIALMIVMWQPISVRAQPCLQLAGLEDAIGREVGEKLEHIFAGHNPCLSVQYMPASRSEALLLSDEIDGDFPRLPEFAPYVGAKAVMVPVPLISGKGVLVTSDPAIQSVDDLGAVTLGLRRGTKWSSEAAGGHINRIFLPSYDIVVDMFLRRRLDAFLIESNNLKQYEAQLASATKTVVRQGHAYLWLSKKNEKYLPEITRVLTQSDFQTLNAYDQ</sequence>
<comment type="caution">
    <text evidence="1">The sequence shown here is derived from an EMBL/GenBank/DDBJ whole genome shotgun (WGS) entry which is preliminary data.</text>
</comment>
<evidence type="ECO:0000313" key="1">
    <source>
        <dbReference type="EMBL" id="NJB76016.1"/>
    </source>
</evidence>
<organism evidence="1 2">
    <name type="scientific">Thalassospira tepidiphila</name>
    <dbReference type="NCBI Taxonomy" id="393657"/>
    <lineage>
        <taxon>Bacteria</taxon>
        <taxon>Pseudomonadati</taxon>
        <taxon>Pseudomonadota</taxon>
        <taxon>Alphaproteobacteria</taxon>
        <taxon>Rhodospirillales</taxon>
        <taxon>Thalassospiraceae</taxon>
        <taxon>Thalassospira</taxon>
    </lineage>
</organism>
<dbReference type="RefSeq" id="WP_157097805.1">
    <property type="nucleotide sequence ID" value="NZ_BAAAEQ010000003.1"/>
</dbReference>
<evidence type="ECO:0008006" key="3">
    <source>
        <dbReference type="Google" id="ProtNLM"/>
    </source>
</evidence>
<evidence type="ECO:0000313" key="2">
    <source>
        <dbReference type="Proteomes" id="UP000556869"/>
    </source>
</evidence>
<keyword evidence="2" id="KW-1185">Reference proteome</keyword>
<gene>
    <name evidence="1" type="ORF">GGR96_003138</name>
</gene>